<feature type="compositionally biased region" description="Low complexity" evidence="1">
    <location>
        <begin position="301"/>
        <end position="316"/>
    </location>
</feature>
<keyword evidence="3" id="KW-1185">Reference proteome</keyword>
<feature type="compositionally biased region" description="Acidic residues" evidence="1">
    <location>
        <begin position="841"/>
        <end position="850"/>
    </location>
</feature>
<feature type="compositionally biased region" description="Polar residues" evidence="1">
    <location>
        <begin position="502"/>
        <end position="513"/>
    </location>
</feature>
<accession>A0AAN8EH00</accession>
<reference evidence="2 3" key="1">
    <citation type="submission" date="2022-12" db="EMBL/GenBank/DDBJ databases">
        <title>Genomic features and morphological characterization of a novel Knufia sp. strain isolated from spacecraft assembly facility.</title>
        <authorList>
            <person name="Teixeira M."/>
            <person name="Chander A.M."/>
            <person name="Stajich J.E."/>
            <person name="Venkateswaran K."/>
        </authorList>
    </citation>
    <scope>NUCLEOTIDE SEQUENCE [LARGE SCALE GENOMIC DNA]</scope>
    <source>
        <strain evidence="2 3">FJI-L2-BK-P2</strain>
    </source>
</reference>
<evidence type="ECO:0000256" key="1">
    <source>
        <dbReference type="SAM" id="MobiDB-lite"/>
    </source>
</evidence>
<feature type="compositionally biased region" description="Polar residues" evidence="1">
    <location>
        <begin position="752"/>
        <end position="761"/>
    </location>
</feature>
<dbReference type="EMBL" id="JAKLMC020000010">
    <property type="protein sequence ID" value="KAK5953875.1"/>
    <property type="molecule type" value="Genomic_DNA"/>
</dbReference>
<feature type="compositionally biased region" description="Polar residues" evidence="1">
    <location>
        <begin position="383"/>
        <end position="406"/>
    </location>
</feature>
<feature type="compositionally biased region" description="Pro residues" evidence="1">
    <location>
        <begin position="1"/>
        <end position="11"/>
    </location>
</feature>
<feature type="compositionally biased region" description="Pro residues" evidence="1">
    <location>
        <begin position="92"/>
        <end position="102"/>
    </location>
</feature>
<name>A0AAN8EH00_9EURO</name>
<organism evidence="2 3">
    <name type="scientific">Knufia fluminis</name>
    <dbReference type="NCBI Taxonomy" id="191047"/>
    <lineage>
        <taxon>Eukaryota</taxon>
        <taxon>Fungi</taxon>
        <taxon>Dikarya</taxon>
        <taxon>Ascomycota</taxon>
        <taxon>Pezizomycotina</taxon>
        <taxon>Eurotiomycetes</taxon>
        <taxon>Chaetothyriomycetidae</taxon>
        <taxon>Chaetothyriales</taxon>
        <taxon>Trichomeriaceae</taxon>
        <taxon>Knufia</taxon>
    </lineage>
</organism>
<feature type="region of interest" description="Disordered" evidence="1">
    <location>
        <begin position="650"/>
        <end position="675"/>
    </location>
</feature>
<feature type="compositionally biased region" description="Basic and acidic residues" evidence="1">
    <location>
        <begin position="715"/>
        <end position="726"/>
    </location>
</feature>
<sequence length="1119" mass="121920">MANPNSVPPPHFVTGQYAPPPFYQPYNGNPQTPNGPPFPQGLHHNPAFAAQASNSRRFEANSNTSTPPPLPFLFPPNTDFEGLRKHIEAHGLPPPPPPPPGQAFPSTFAPSPHPAAAPIHQQPPPLNFQHPRPPFPQISSPAVSQSPFRAQNGYAVRPHQETPQNVAATYQPPPLPIPGLDGTNLSRVMQQESHPETLNNEHAAQWNSDATARNAVSQTTEKERDTQLSRKEKHDKARAAISDFISAGITYQNLVQEGIKPPVLDQLFTELGIERHTADIPSGQPALESAPSEPVSNDAVTQQSQHQRQTTSTPQPAVLDPAMERKDRIAQLLALKKGQAVTSAKSSQSASPAPVDVSPRQPPKPAPIALHATSVEQPAKQVTVDTAQTDPTPAQGSTAQPRSADSAVNQFNSLPTPVREEMKQQGFSIPGLFLTSAEEGDQPEPPVVIPAPAEPMSLKRSAEPFSSNVMPQAKRQVSQVVDIPQEMELTNGAAAPNPADASLSSPLNKQTVQAKEIPALSDSDKPLENGTPASRPKINQDKLKNRMAALKADLMRKNTRKQALQDGMPVLDAEVERTRERLLEQQTRLSAVRKDIEAKTTQLTQAREEEGSILNEIQRLEHQLADGESGQKEFSNELTQLNDQIVANENESKTTPQATARSSPQAEVPQPQPEILVRDAPIEIEVEVVPTTEPVGQHVDTQNTADAMLSSGETHLRLPSHDRQQTETEYSPEQEDLDRQLNFQIATSAVQDQDMVNGTNHHSSDTADAEQEPFDGPSQRTQISTTATPSEDRSADDSEDDRMSIDEASDAGSDGSASMSDGSDDYEPAAEVQDAQPIPIEDNDEYDPEDATQFQQPLEAENDDYEPAEEVDVLNADTLNGLRKEPDVPASSLPEQFTDADVDRSSHVLTTQEGGISAVSHPPVADDVELPLTSGPTTDDERLPLQQPTQPPSDLVHHTSDVLQPEHVDTFPEEEAPAVPRFKPYESPLSSLKSFRFNPQFNQLVKNGYRSLTYSNRIDAGKPLCPTELEGQMCTDVKCGEQHFGGMGLSGVITDDKILVQMSSANDMKDKEQRDAFLLGLKKVIADLREQGVKEFSEVANALSKYRREYMAAQDGLVI</sequence>
<feature type="region of interest" description="Disordered" evidence="1">
    <location>
        <begin position="488"/>
        <end position="542"/>
    </location>
</feature>
<feature type="compositionally biased region" description="Polar residues" evidence="1">
    <location>
        <begin position="183"/>
        <end position="219"/>
    </location>
</feature>
<feature type="compositionally biased region" description="Polar residues" evidence="1">
    <location>
        <begin position="778"/>
        <end position="789"/>
    </location>
</feature>
<proteinExistence type="predicted"/>
<feature type="compositionally biased region" description="Polar residues" evidence="1">
    <location>
        <begin position="137"/>
        <end position="149"/>
    </location>
</feature>
<feature type="compositionally biased region" description="Basic and acidic residues" evidence="1">
    <location>
        <begin position="790"/>
        <end position="805"/>
    </location>
</feature>
<protein>
    <submittedName>
        <fullName evidence="2">Uncharacterized protein</fullName>
    </submittedName>
</protein>
<feature type="compositionally biased region" description="Polar residues" evidence="1">
    <location>
        <begin position="650"/>
        <end position="665"/>
    </location>
</feature>
<feature type="region of interest" description="Disordered" evidence="1">
    <location>
        <begin position="715"/>
        <end position="735"/>
    </location>
</feature>
<feature type="region of interest" description="Disordered" evidence="1">
    <location>
        <begin position="280"/>
        <end position="321"/>
    </location>
</feature>
<feature type="compositionally biased region" description="Low complexity" evidence="1">
    <location>
        <begin position="340"/>
        <end position="355"/>
    </location>
</feature>
<dbReference type="AlphaFoldDB" id="A0AAN8EH00"/>
<feature type="compositionally biased region" description="Basic and acidic residues" evidence="1">
    <location>
        <begin position="220"/>
        <end position="235"/>
    </location>
</feature>
<gene>
    <name evidence="2" type="ORF">OHC33_005146</name>
</gene>
<evidence type="ECO:0000313" key="2">
    <source>
        <dbReference type="EMBL" id="KAK5953875.1"/>
    </source>
</evidence>
<feature type="region of interest" description="Disordered" evidence="1">
    <location>
        <begin position="340"/>
        <end position="367"/>
    </location>
</feature>
<evidence type="ECO:0000313" key="3">
    <source>
        <dbReference type="Proteomes" id="UP001316803"/>
    </source>
</evidence>
<dbReference type="Proteomes" id="UP001316803">
    <property type="component" value="Unassembled WGS sequence"/>
</dbReference>
<feature type="region of interest" description="Disordered" evidence="1">
    <location>
        <begin position="379"/>
        <end position="406"/>
    </location>
</feature>
<feature type="compositionally biased region" description="Low complexity" evidence="1">
    <location>
        <begin position="810"/>
        <end position="821"/>
    </location>
</feature>
<feature type="region of interest" description="Disordered" evidence="1">
    <location>
        <begin position="1"/>
        <end position="235"/>
    </location>
</feature>
<feature type="region of interest" description="Disordered" evidence="1">
    <location>
        <begin position="752"/>
        <end position="957"/>
    </location>
</feature>
<feature type="compositionally biased region" description="Acidic residues" evidence="1">
    <location>
        <begin position="860"/>
        <end position="872"/>
    </location>
</feature>
<comment type="caution">
    <text evidence="2">The sequence shown here is derived from an EMBL/GenBank/DDBJ whole genome shotgun (WGS) entry which is preliminary data.</text>
</comment>
<feature type="compositionally biased region" description="Pro residues" evidence="1">
    <location>
        <begin position="111"/>
        <end position="136"/>
    </location>
</feature>